<gene>
    <name evidence="13" type="ORF">BCR33DRAFT_754405</name>
</gene>
<comment type="caution">
    <text evidence="13">The sequence shown here is derived from an EMBL/GenBank/DDBJ whole genome shotgun (WGS) entry which is preliminary data.</text>
</comment>
<comment type="catalytic activity">
    <reaction evidence="9">
        <text>L-seryl-[protein] + ATP = O-phospho-L-seryl-[protein] + ADP + H(+)</text>
        <dbReference type="Rhea" id="RHEA:17989"/>
        <dbReference type="Rhea" id="RHEA-COMP:9863"/>
        <dbReference type="Rhea" id="RHEA-COMP:11604"/>
        <dbReference type="ChEBI" id="CHEBI:15378"/>
        <dbReference type="ChEBI" id="CHEBI:29999"/>
        <dbReference type="ChEBI" id="CHEBI:30616"/>
        <dbReference type="ChEBI" id="CHEBI:83421"/>
        <dbReference type="ChEBI" id="CHEBI:456216"/>
        <dbReference type="EC" id="2.7.11.1"/>
    </reaction>
</comment>
<dbReference type="InterPro" id="IPR011009">
    <property type="entry name" value="Kinase-like_dom_sf"/>
</dbReference>
<evidence type="ECO:0000313" key="14">
    <source>
        <dbReference type="Proteomes" id="UP000193642"/>
    </source>
</evidence>
<dbReference type="InterPro" id="IPR008271">
    <property type="entry name" value="Ser/Thr_kinase_AS"/>
</dbReference>
<keyword evidence="14" id="KW-1185">Reference proteome</keyword>
<evidence type="ECO:0000256" key="4">
    <source>
        <dbReference type="ARBA" id="ARBA00022679"/>
    </source>
</evidence>
<evidence type="ECO:0000256" key="9">
    <source>
        <dbReference type="ARBA" id="ARBA00048679"/>
    </source>
</evidence>
<dbReference type="EMBL" id="MCGO01000039">
    <property type="protein sequence ID" value="ORY39597.1"/>
    <property type="molecule type" value="Genomic_DNA"/>
</dbReference>
<dbReference type="Gene3D" id="3.30.200.20">
    <property type="entry name" value="Phosphorylase Kinase, domain 1"/>
    <property type="match status" value="2"/>
</dbReference>
<keyword evidence="3 11" id="KW-0723">Serine/threonine-protein kinase</keyword>
<dbReference type="GO" id="GO:0004674">
    <property type="term" value="F:protein serine/threonine kinase activity"/>
    <property type="evidence" value="ECO:0007669"/>
    <property type="project" value="UniProtKB-KW"/>
</dbReference>
<dbReference type="InterPro" id="IPR017441">
    <property type="entry name" value="Protein_kinase_ATP_BS"/>
</dbReference>
<organism evidence="13 14">
    <name type="scientific">Rhizoclosmatium globosum</name>
    <dbReference type="NCBI Taxonomy" id="329046"/>
    <lineage>
        <taxon>Eukaryota</taxon>
        <taxon>Fungi</taxon>
        <taxon>Fungi incertae sedis</taxon>
        <taxon>Chytridiomycota</taxon>
        <taxon>Chytridiomycota incertae sedis</taxon>
        <taxon>Chytridiomycetes</taxon>
        <taxon>Chytridiales</taxon>
        <taxon>Chytriomycetaceae</taxon>
        <taxon>Rhizoclosmatium</taxon>
    </lineage>
</organism>
<dbReference type="PROSITE" id="PS50011">
    <property type="entry name" value="PROTEIN_KINASE_DOM"/>
    <property type="match status" value="1"/>
</dbReference>
<keyword evidence="5 10" id="KW-0547">Nucleotide-binding</keyword>
<evidence type="ECO:0000256" key="7">
    <source>
        <dbReference type="ARBA" id="ARBA00022840"/>
    </source>
</evidence>
<evidence type="ECO:0000256" key="3">
    <source>
        <dbReference type="ARBA" id="ARBA00022527"/>
    </source>
</evidence>
<reference evidence="13 14" key="1">
    <citation type="submission" date="2016-07" db="EMBL/GenBank/DDBJ databases">
        <title>Pervasive Adenine N6-methylation of Active Genes in Fungi.</title>
        <authorList>
            <consortium name="DOE Joint Genome Institute"/>
            <person name="Mondo S.J."/>
            <person name="Dannebaum R.O."/>
            <person name="Kuo R.C."/>
            <person name="Labutti K."/>
            <person name="Haridas S."/>
            <person name="Kuo A."/>
            <person name="Salamov A."/>
            <person name="Ahrendt S.R."/>
            <person name="Lipzen A."/>
            <person name="Sullivan W."/>
            <person name="Andreopoulos W.B."/>
            <person name="Clum A."/>
            <person name="Lindquist E."/>
            <person name="Daum C."/>
            <person name="Ramamoorthy G.K."/>
            <person name="Gryganskyi A."/>
            <person name="Culley D."/>
            <person name="Magnuson J.K."/>
            <person name="James T.Y."/>
            <person name="O'Malley M.A."/>
            <person name="Stajich J.E."/>
            <person name="Spatafora J.W."/>
            <person name="Visel A."/>
            <person name="Grigoriev I.V."/>
        </authorList>
    </citation>
    <scope>NUCLEOTIDE SEQUENCE [LARGE SCALE GENOMIC DNA]</scope>
    <source>
        <strain evidence="13 14">JEL800</strain>
    </source>
</reference>
<evidence type="ECO:0000256" key="1">
    <source>
        <dbReference type="ARBA" id="ARBA00010886"/>
    </source>
</evidence>
<sequence>MDNYENLDVIGQGSFGLIRKVRRKSDGRILVRKEIDYSKMSEKEKKQLVSEVNILRELRHPNIVRYYERFVDRPGSRIFIVMEWCEGGDLAGIIKQCKKENKRIPEDVVWNLLTQLLLALQECHHGGTSFNSSSGDGKTTTTSHPTILHRDIKPDNVFLDGAQNVKLGDFGLSRIIANPDVDFAKTFVGTPFYMSPELVSETSYNTKSDIWALGCLIYELCALEPPFQAKTQAGLTQKIQQGRIDPLPSQYSSELMATIKAMLNVNYMKRPSTTEFLKLHRIRMCIKERAL</sequence>
<evidence type="ECO:0000256" key="10">
    <source>
        <dbReference type="PROSITE-ProRule" id="PRU10141"/>
    </source>
</evidence>
<dbReference type="SUPFAM" id="SSF56112">
    <property type="entry name" value="Protein kinase-like (PK-like)"/>
    <property type="match status" value="1"/>
</dbReference>
<dbReference type="InterPro" id="IPR051131">
    <property type="entry name" value="NEK_Ser/Thr_kinase_NIMA"/>
</dbReference>
<evidence type="ECO:0000256" key="2">
    <source>
        <dbReference type="ARBA" id="ARBA00012513"/>
    </source>
</evidence>
<comment type="catalytic activity">
    <reaction evidence="8">
        <text>L-threonyl-[protein] + ATP = O-phospho-L-threonyl-[protein] + ADP + H(+)</text>
        <dbReference type="Rhea" id="RHEA:46608"/>
        <dbReference type="Rhea" id="RHEA-COMP:11060"/>
        <dbReference type="Rhea" id="RHEA-COMP:11605"/>
        <dbReference type="ChEBI" id="CHEBI:15378"/>
        <dbReference type="ChEBI" id="CHEBI:30013"/>
        <dbReference type="ChEBI" id="CHEBI:30616"/>
        <dbReference type="ChEBI" id="CHEBI:61977"/>
        <dbReference type="ChEBI" id="CHEBI:456216"/>
        <dbReference type="EC" id="2.7.11.1"/>
    </reaction>
</comment>
<dbReference type="AlphaFoldDB" id="A0A1Y2BY75"/>
<dbReference type="STRING" id="329046.A0A1Y2BY75"/>
<dbReference type="PANTHER" id="PTHR44899:SF10">
    <property type="entry name" value="NIMA-RELATED KINASE 2"/>
    <property type="match status" value="1"/>
</dbReference>
<proteinExistence type="inferred from homology"/>
<name>A0A1Y2BY75_9FUNG</name>
<dbReference type="PIRSF" id="PIRSF000654">
    <property type="entry name" value="Integrin-linked_kinase"/>
    <property type="match status" value="1"/>
</dbReference>
<dbReference type="OrthoDB" id="10250725at2759"/>
<dbReference type="FunFam" id="3.30.200.20:FF:000097">
    <property type="entry name" value="Probable serine/threonine-protein kinase nek1"/>
    <property type="match status" value="1"/>
</dbReference>
<dbReference type="SMART" id="SM00220">
    <property type="entry name" value="S_TKc"/>
    <property type="match status" value="1"/>
</dbReference>
<evidence type="ECO:0000256" key="8">
    <source>
        <dbReference type="ARBA" id="ARBA00047899"/>
    </source>
</evidence>
<dbReference type="CDD" id="cd08217">
    <property type="entry name" value="STKc_Nek2"/>
    <property type="match status" value="1"/>
</dbReference>
<evidence type="ECO:0000256" key="5">
    <source>
        <dbReference type="ARBA" id="ARBA00022741"/>
    </source>
</evidence>
<keyword evidence="4" id="KW-0808">Transferase</keyword>
<evidence type="ECO:0000259" key="12">
    <source>
        <dbReference type="PROSITE" id="PS50011"/>
    </source>
</evidence>
<comment type="similarity">
    <text evidence="1">Belongs to the protein kinase superfamily. NEK Ser/Thr protein kinase family. NIMA subfamily.</text>
</comment>
<keyword evidence="7 10" id="KW-0067">ATP-binding</keyword>
<feature type="domain" description="Protein kinase" evidence="12">
    <location>
        <begin position="4"/>
        <end position="283"/>
    </location>
</feature>
<feature type="binding site" evidence="10">
    <location>
        <position position="33"/>
    </location>
    <ligand>
        <name>ATP</name>
        <dbReference type="ChEBI" id="CHEBI:30616"/>
    </ligand>
</feature>
<dbReference type="PROSITE" id="PS00108">
    <property type="entry name" value="PROTEIN_KINASE_ST"/>
    <property type="match status" value="1"/>
</dbReference>
<dbReference type="Gene3D" id="1.10.510.10">
    <property type="entry name" value="Transferase(Phosphotransferase) domain 1"/>
    <property type="match status" value="1"/>
</dbReference>
<dbReference type="EC" id="2.7.11.1" evidence="2"/>
<accession>A0A1Y2BY75</accession>
<keyword evidence="6 13" id="KW-0418">Kinase</keyword>
<dbReference type="InterPro" id="IPR000719">
    <property type="entry name" value="Prot_kinase_dom"/>
</dbReference>
<dbReference type="Pfam" id="PF00069">
    <property type="entry name" value="Pkinase"/>
    <property type="match status" value="1"/>
</dbReference>
<evidence type="ECO:0000313" key="13">
    <source>
        <dbReference type="EMBL" id="ORY39597.1"/>
    </source>
</evidence>
<protein>
    <recommendedName>
        <fullName evidence="2">non-specific serine/threonine protein kinase</fullName>
        <ecNumber evidence="2">2.7.11.1</ecNumber>
    </recommendedName>
</protein>
<evidence type="ECO:0000256" key="11">
    <source>
        <dbReference type="RuleBase" id="RU000304"/>
    </source>
</evidence>
<dbReference type="PANTHER" id="PTHR44899">
    <property type="entry name" value="CAMK FAMILY PROTEIN KINASE"/>
    <property type="match status" value="1"/>
</dbReference>
<dbReference type="PROSITE" id="PS00107">
    <property type="entry name" value="PROTEIN_KINASE_ATP"/>
    <property type="match status" value="1"/>
</dbReference>
<evidence type="ECO:0000256" key="6">
    <source>
        <dbReference type="ARBA" id="ARBA00022777"/>
    </source>
</evidence>
<dbReference type="GO" id="GO:0005524">
    <property type="term" value="F:ATP binding"/>
    <property type="evidence" value="ECO:0007669"/>
    <property type="project" value="UniProtKB-UniRule"/>
</dbReference>
<dbReference type="Proteomes" id="UP000193642">
    <property type="component" value="Unassembled WGS sequence"/>
</dbReference>